<accession>A0A1B6DNI9</accession>
<gene>
    <name evidence="1" type="ORF">g.4426</name>
</gene>
<name>A0A1B6DNI9_9HEMI</name>
<sequence>MSRILFIKCDFSFHYYCHGDKQTKSNSCKQNVQQEESSWKKVYSDEVDLAVEGHHKKGYQSVHHSEEAAHLPQLVPLYYLGGDGSSRGVGSPEHEVNQREHIELPVIDDETHGDVGYHLRDSAQVANHFVTKFQHFVADEDSDCSTDSDCDQFIGTVQSELNLHHSELPPREQHQHCVLAVRWKLQRAALRTPTTKATVGCSRDVF</sequence>
<reference evidence="1" key="1">
    <citation type="submission" date="2015-12" db="EMBL/GenBank/DDBJ databases">
        <title>De novo transcriptome assembly of four potential Pierce s Disease insect vectors from Arizona vineyards.</title>
        <authorList>
            <person name="Tassone E.E."/>
        </authorList>
    </citation>
    <scope>NUCLEOTIDE SEQUENCE</scope>
</reference>
<organism evidence="1">
    <name type="scientific">Clastoptera arizonana</name>
    <name type="common">Arizona spittle bug</name>
    <dbReference type="NCBI Taxonomy" id="38151"/>
    <lineage>
        <taxon>Eukaryota</taxon>
        <taxon>Metazoa</taxon>
        <taxon>Ecdysozoa</taxon>
        <taxon>Arthropoda</taxon>
        <taxon>Hexapoda</taxon>
        <taxon>Insecta</taxon>
        <taxon>Pterygota</taxon>
        <taxon>Neoptera</taxon>
        <taxon>Paraneoptera</taxon>
        <taxon>Hemiptera</taxon>
        <taxon>Auchenorrhyncha</taxon>
        <taxon>Cercopoidea</taxon>
        <taxon>Clastopteridae</taxon>
        <taxon>Clastoptera</taxon>
    </lineage>
</organism>
<evidence type="ECO:0000313" key="1">
    <source>
        <dbReference type="EMBL" id="JAS27220.1"/>
    </source>
</evidence>
<dbReference type="EMBL" id="GEDC01010078">
    <property type="protein sequence ID" value="JAS27220.1"/>
    <property type="molecule type" value="Transcribed_RNA"/>
</dbReference>
<protein>
    <submittedName>
        <fullName evidence="1">Uncharacterized protein</fullName>
    </submittedName>
</protein>
<dbReference type="AlphaFoldDB" id="A0A1B6DNI9"/>
<proteinExistence type="predicted"/>